<dbReference type="AlphaFoldDB" id="A0A935C5C0"/>
<dbReference type="Proteomes" id="UP000633365">
    <property type="component" value="Unassembled WGS sequence"/>
</dbReference>
<dbReference type="InterPro" id="IPR004307">
    <property type="entry name" value="TspO_MBR"/>
</dbReference>
<feature type="transmembrane region" description="Helical" evidence="6">
    <location>
        <begin position="107"/>
        <end position="125"/>
    </location>
</feature>
<evidence type="ECO:0000313" key="7">
    <source>
        <dbReference type="EMBL" id="MBK6090032.1"/>
    </source>
</evidence>
<accession>A0A935C5C0</accession>
<comment type="similarity">
    <text evidence="2">Belongs to the TspO/BZRP family.</text>
</comment>
<keyword evidence="4 6" id="KW-1133">Transmembrane helix</keyword>
<dbReference type="GO" id="GO:0016020">
    <property type="term" value="C:membrane"/>
    <property type="evidence" value="ECO:0007669"/>
    <property type="project" value="UniProtKB-SubCell"/>
</dbReference>
<dbReference type="PANTHER" id="PTHR10057:SF0">
    <property type="entry name" value="TRANSLOCATOR PROTEIN"/>
    <property type="match status" value="1"/>
</dbReference>
<comment type="caution">
    <text evidence="7">The sequence shown here is derived from an EMBL/GenBank/DDBJ whole genome shotgun (WGS) entry which is preliminary data.</text>
</comment>
<sequence>MTIVTTWDKVKTYLLSILVPLVSGALVGLLTSGSMDYTSLEKPPLAPPSILFPIAWSVLYLLMGISHGILKVNDLSDSYTEIPYYAQLIVNLLWPVLFFVFKWRLPAFIWIVTLDILVITMAVRFYKRHRTAGLLQLPYIAWVLFASYLNLGIYLLNG</sequence>
<reference evidence="7" key="1">
    <citation type="submission" date="2021-01" db="EMBL/GenBank/DDBJ databases">
        <title>Genome public.</title>
        <authorList>
            <person name="Liu C."/>
            <person name="Sun Q."/>
        </authorList>
    </citation>
    <scope>NUCLEOTIDE SEQUENCE</scope>
    <source>
        <strain evidence="7">M6</strain>
    </source>
</reference>
<dbReference type="PIRSF" id="PIRSF005859">
    <property type="entry name" value="PBR"/>
    <property type="match status" value="1"/>
</dbReference>
<keyword evidence="8" id="KW-1185">Reference proteome</keyword>
<evidence type="ECO:0000256" key="2">
    <source>
        <dbReference type="ARBA" id="ARBA00007524"/>
    </source>
</evidence>
<dbReference type="Pfam" id="PF03073">
    <property type="entry name" value="TspO_MBR"/>
    <property type="match status" value="1"/>
</dbReference>
<name>A0A935C5C0_9FIRM</name>
<feature type="transmembrane region" description="Helical" evidence="6">
    <location>
        <begin position="137"/>
        <end position="156"/>
    </location>
</feature>
<dbReference type="Gene3D" id="1.20.1260.100">
    <property type="entry name" value="TspO/MBR protein"/>
    <property type="match status" value="1"/>
</dbReference>
<keyword evidence="3 6" id="KW-0812">Transmembrane</keyword>
<protein>
    <submittedName>
        <fullName evidence="7">Tryptophan-rich sensory protein</fullName>
    </submittedName>
</protein>
<dbReference type="RefSeq" id="WP_201428724.1">
    <property type="nucleotide sequence ID" value="NZ_JAEQMG010000171.1"/>
</dbReference>
<evidence type="ECO:0000256" key="4">
    <source>
        <dbReference type="ARBA" id="ARBA00022989"/>
    </source>
</evidence>
<organism evidence="7 8">
    <name type="scientific">Ruminococcus difficilis</name>
    <dbReference type="NCBI Taxonomy" id="2763069"/>
    <lineage>
        <taxon>Bacteria</taxon>
        <taxon>Bacillati</taxon>
        <taxon>Bacillota</taxon>
        <taxon>Clostridia</taxon>
        <taxon>Eubacteriales</taxon>
        <taxon>Oscillospiraceae</taxon>
        <taxon>Ruminococcus</taxon>
    </lineage>
</organism>
<evidence type="ECO:0000256" key="5">
    <source>
        <dbReference type="ARBA" id="ARBA00023136"/>
    </source>
</evidence>
<feature type="transmembrane region" description="Helical" evidence="6">
    <location>
        <begin position="82"/>
        <end position="101"/>
    </location>
</feature>
<evidence type="ECO:0000313" key="8">
    <source>
        <dbReference type="Proteomes" id="UP000633365"/>
    </source>
</evidence>
<dbReference type="FunFam" id="1.20.1260.100:FF:000001">
    <property type="entry name" value="translocator protein 2"/>
    <property type="match status" value="1"/>
</dbReference>
<dbReference type="GO" id="GO:0033013">
    <property type="term" value="P:tetrapyrrole metabolic process"/>
    <property type="evidence" value="ECO:0007669"/>
    <property type="project" value="UniProtKB-ARBA"/>
</dbReference>
<evidence type="ECO:0000256" key="6">
    <source>
        <dbReference type="SAM" id="Phobius"/>
    </source>
</evidence>
<comment type="subcellular location">
    <subcellularLocation>
        <location evidence="1">Membrane</location>
        <topology evidence="1">Multi-pass membrane protein</topology>
    </subcellularLocation>
</comment>
<evidence type="ECO:0000256" key="3">
    <source>
        <dbReference type="ARBA" id="ARBA00022692"/>
    </source>
</evidence>
<feature type="transmembrane region" description="Helical" evidence="6">
    <location>
        <begin position="50"/>
        <end position="70"/>
    </location>
</feature>
<dbReference type="EMBL" id="JAEQMG010000171">
    <property type="protein sequence ID" value="MBK6090032.1"/>
    <property type="molecule type" value="Genomic_DNA"/>
</dbReference>
<keyword evidence="5 6" id="KW-0472">Membrane</keyword>
<evidence type="ECO:0000256" key="1">
    <source>
        <dbReference type="ARBA" id="ARBA00004141"/>
    </source>
</evidence>
<proteinExistence type="inferred from homology"/>
<feature type="transmembrane region" description="Helical" evidence="6">
    <location>
        <begin position="12"/>
        <end position="30"/>
    </location>
</feature>
<dbReference type="CDD" id="cd15904">
    <property type="entry name" value="TSPO_MBR"/>
    <property type="match status" value="1"/>
</dbReference>
<dbReference type="InterPro" id="IPR038330">
    <property type="entry name" value="TspO/MBR-related_sf"/>
</dbReference>
<dbReference type="PANTHER" id="PTHR10057">
    <property type="entry name" value="PERIPHERAL-TYPE BENZODIAZEPINE RECEPTOR"/>
    <property type="match status" value="1"/>
</dbReference>
<gene>
    <name evidence="7" type="ORF">JKK62_15510</name>
</gene>